<reference evidence="1" key="1">
    <citation type="submission" date="2021-10" db="EMBL/GenBank/DDBJ databases">
        <title>Marinomonas pontica sp. nov., isolated from the Black Sea.</title>
        <authorList>
            <person name="Zhao L.-H."/>
            <person name="Xue J.-H."/>
        </authorList>
    </citation>
    <scope>NUCLEOTIDE SEQUENCE</scope>
    <source>
        <strain evidence="1">E8</strain>
    </source>
</reference>
<comment type="caution">
    <text evidence="1">The sequence shown here is derived from an EMBL/GenBank/DDBJ whole genome shotgun (WGS) entry which is preliminary data.</text>
</comment>
<dbReference type="Pfam" id="PF13450">
    <property type="entry name" value="NAD_binding_8"/>
    <property type="match status" value="1"/>
</dbReference>
<dbReference type="RefSeq" id="WP_226753280.1">
    <property type="nucleotide sequence ID" value="NZ_JAJATW010000003.1"/>
</dbReference>
<organism evidence="1 2">
    <name type="scientific">Marinomonas algarum</name>
    <dbReference type="NCBI Taxonomy" id="2883105"/>
    <lineage>
        <taxon>Bacteria</taxon>
        <taxon>Pseudomonadati</taxon>
        <taxon>Pseudomonadota</taxon>
        <taxon>Gammaproteobacteria</taxon>
        <taxon>Oceanospirillales</taxon>
        <taxon>Oceanospirillaceae</taxon>
        <taxon>Marinomonas</taxon>
    </lineage>
</organism>
<dbReference type="Gene3D" id="3.90.660.10">
    <property type="match status" value="1"/>
</dbReference>
<name>A0A9X1IKF8_9GAMM</name>
<gene>
    <name evidence="1" type="ORF">LG368_03165</name>
</gene>
<dbReference type="Gene3D" id="3.50.50.60">
    <property type="entry name" value="FAD/NAD(P)-binding domain"/>
    <property type="match status" value="1"/>
</dbReference>
<accession>A0A9X1IKF8</accession>
<evidence type="ECO:0000313" key="1">
    <source>
        <dbReference type="EMBL" id="MCB5160897.1"/>
    </source>
</evidence>
<dbReference type="SUPFAM" id="SSF51905">
    <property type="entry name" value="FAD/NAD(P)-binding domain"/>
    <property type="match status" value="1"/>
</dbReference>
<dbReference type="InterPro" id="IPR036188">
    <property type="entry name" value="FAD/NAD-bd_sf"/>
</dbReference>
<dbReference type="PANTHER" id="PTHR16128:SF5">
    <property type="entry name" value="FAD_NAD(P)-BINDING OXIDOREDUCTASE FAMILY PROTEIN"/>
    <property type="match status" value="1"/>
</dbReference>
<sequence length="341" mass="37335">MDNQISQHPPLFDVAIIGAGLAGSLCAHLLSETGLSVCVIDKSRGSGGRASSKRINDEVSCDLGATYVKTTHPEILSLFKSLEAKNIAARWDLVSTDQTPTFVGTPKMSSIARHWLGDTHFMTNTKVHHLDQVNLTTPDNADSVAWQIRNDKYQTVAIAKKIVLTAPAPQTAAILSTHSTLSEPLQITNQACAGYQSQWAMWLETAPSQQSAFITPVDSPLKKLLKDSDKPMRHKESVERWVLQATPEWSKHFLDQDKATTADALVQAFQAITALPVLRHGEPHRWFLSRFTGHKNATAGVWYPAQNLGLAGDWLCQGNAEGALLSALSVIEQMQLNHTTT</sequence>
<dbReference type="Proteomes" id="UP001139095">
    <property type="component" value="Unassembled WGS sequence"/>
</dbReference>
<dbReference type="AlphaFoldDB" id="A0A9X1IKF8"/>
<dbReference type="PANTHER" id="PTHR16128">
    <property type="entry name" value="FAD/NAD(P)-BINDING OXIDOREDUCTASE FAMILY PROTEIN"/>
    <property type="match status" value="1"/>
</dbReference>
<keyword evidence="2" id="KW-1185">Reference proteome</keyword>
<proteinExistence type="predicted"/>
<dbReference type="EMBL" id="JAJATW010000003">
    <property type="protein sequence ID" value="MCB5160897.1"/>
    <property type="molecule type" value="Genomic_DNA"/>
</dbReference>
<evidence type="ECO:0000313" key="2">
    <source>
        <dbReference type="Proteomes" id="UP001139095"/>
    </source>
</evidence>
<protein>
    <submittedName>
        <fullName evidence="1">FAD-dependent oxidoreductase</fullName>
    </submittedName>
</protein>